<sequence length="521" mass="58209">MATRMPRSSLSPCVFCQFSLQARQLSPRTPVAFASTQTQQVTVELLQPVPQWGPPGTILRVAPGFMRNNLHPKKQARYIVGDELKQILQSNIKFERQRSFLLDEVLEQRRIKGENKALRIARSQDSYLEFIQDEKLRKSMDDEIVKAANKARQSAEKTPGVDTASADRAQVAKAWSAILEDAAQKPTRAEQEDFLRQALGGQKEASAKSEGKNAAVNESEDQRLETDSVLPPERRFDYYMKQAREALEEEMGIKRTAQALEDMIQHEEKQGHKASIQKPITGEALGRLPELLGPTYTFERKPIPSKSDQALSQPNTPETAIFGSVNKSEIVQAVRARLASDAALSRINIKEEHITITSNSEDGARLKQLGVAEVEINILPGVSVSTIVEVKSDSTAEDEDKAVENSDLVRPLDASRKPVPWKLRISKHTFNPALPVTKALNLDLSDSTTNKRVGKKRDKQNVVRRVQDETEMVERGGKVDKPFVINYTDGGSWDTNYEMQQRRAESRGVGNDEADDGNESK</sequence>
<reference evidence="6" key="1">
    <citation type="journal article" date="2020" name="Stud. Mycol.">
        <title>101 Dothideomycetes genomes: a test case for predicting lifestyles and emergence of pathogens.</title>
        <authorList>
            <person name="Haridas S."/>
            <person name="Albert R."/>
            <person name="Binder M."/>
            <person name="Bloem J."/>
            <person name="Labutti K."/>
            <person name="Salamov A."/>
            <person name="Andreopoulos B."/>
            <person name="Baker S."/>
            <person name="Barry K."/>
            <person name="Bills G."/>
            <person name="Bluhm B."/>
            <person name="Cannon C."/>
            <person name="Castanera R."/>
            <person name="Culley D."/>
            <person name="Daum C."/>
            <person name="Ezra D."/>
            <person name="Gonzalez J."/>
            <person name="Henrissat B."/>
            <person name="Kuo A."/>
            <person name="Liang C."/>
            <person name="Lipzen A."/>
            <person name="Lutzoni F."/>
            <person name="Magnuson J."/>
            <person name="Mondo S."/>
            <person name="Nolan M."/>
            <person name="Ohm R."/>
            <person name="Pangilinan J."/>
            <person name="Park H.-J."/>
            <person name="Ramirez L."/>
            <person name="Alfaro M."/>
            <person name="Sun H."/>
            <person name="Tritt A."/>
            <person name="Yoshinaga Y."/>
            <person name="Zwiers L.-H."/>
            <person name="Turgeon B."/>
            <person name="Goodwin S."/>
            <person name="Spatafora J."/>
            <person name="Crous P."/>
            <person name="Grigoriev I."/>
        </authorList>
    </citation>
    <scope>NUCLEOTIDE SEQUENCE</scope>
    <source>
        <strain evidence="6">CBS 115976</strain>
    </source>
</reference>
<dbReference type="Proteomes" id="UP000799302">
    <property type="component" value="Unassembled WGS sequence"/>
</dbReference>
<dbReference type="AlphaFoldDB" id="A0A6A6TTI9"/>
<dbReference type="Gene3D" id="3.40.5.10">
    <property type="entry name" value="Ribosomal protein L9, N-terminal domain"/>
    <property type="match status" value="1"/>
</dbReference>
<protein>
    <recommendedName>
        <fullName evidence="5">Ribosomal protein L9 domain-containing protein</fullName>
    </recommendedName>
</protein>
<proteinExistence type="inferred from homology"/>
<dbReference type="EMBL" id="MU004247">
    <property type="protein sequence ID" value="KAF2663142.1"/>
    <property type="molecule type" value="Genomic_DNA"/>
</dbReference>
<dbReference type="GO" id="GO:0006412">
    <property type="term" value="P:translation"/>
    <property type="evidence" value="ECO:0007669"/>
    <property type="project" value="InterPro"/>
</dbReference>
<feature type="region of interest" description="Disordered" evidence="4">
    <location>
        <begin position="490"/>
        <end position="521"/>
    </location>
</feature>
<dbReference type="Gene3D" id="3.10.430.100">
    <property type="entry name" value="Ribosomal protein L9, C-terminal domain"/>
    <property type="match status" value="1"/>
</dbReference>
<evidence type="ECO:0000313" key="6">
    <source>
        <dbReference type="EMBL" id="KAF2663142.1"/>
    </source>
</evidence>
<dbReference type="InterPro" id="IPR020070">
    <property type="entry name" value="Ribosomal_bL9_N"/>
</dbReference>
<dbReference type="GO" id="GO:1990904">
    <property type="term" value="C:ribonucleoprotein complex"/>
    <property type="evidence" value="ECO:0007669"/>
    <property type="project" value="UniProtKB-KW"/>
</dbReference>
<feature type="region of interest" description="Disordered" evidence="4">
    <location>
        <begin position="200"/>
        <end position="229"/>
    </location>
</feature>
<dbReference type="GO" id="GO:0005840">
    <property type="term" value="C:ribosome"/>
    <property type="evidence" value="ECO:0007669"/>
    <property type="project" value="UniProtKB-KW"/>
</dbReference>
<evidence type="ECO:0000259" key="5">
    <source>
        <dbReference type="Pfam" id="PF01281"/>
    </source>
</evidence>
<evidence type="ECO:0000256" key="3">
    <source>
        <dbReference type="ARBA" id="ARBA00023274"/>
    </source>
</evidence>
<evidence type="ECO:0000256" key="1">
    <source>
        <dbReference type="ARBA" id="ARBA00010605"/>
    </source>
</evidence>
<dbReference type="Pfam" id="PF01281">
    <property type="entry name" value="Ribosomal_L9_N"/>
    <property type="match status" value="1"/>
</dbReference>
<evidence type="ECO:0000256" key="2">
    <source>
        <dbReference type="ARBA" id="ARBA00022980"/>
    </source>
</evidence>
<dbReference type="InterPro" id="IPR036791">
    <property type="entry name" value="Ribosomal_bL9_C_sf"/>
</dbReference>
<feature type="region of interest" description="Disordered" evidence="4">
    <location>
        <begin position="297"/>
        <end position="319"/>
    </location>
</feature>
<accession>A0A6A6TTI9</accession>
<name>A0A6A6TTI9_9PEZI</name>
<dbReference type="PANTHER" id="PTHR21368">
    <property type="entry name" value="50S RIBOSOMAL PROTEIN L9"/>
    <property type="match status" value="1"/>
</dbReference>
<dbReference type="InterPro" id="IPR009027">
    <property type="entry name" value="Ribosomal_bL9/RNase_H1_N"/>
</dbReference>
<gene>
    <name evidence="6" type="ORF">BT63DRAFT_419211</name>
</gene>
<feature type="compositionally biased region" description="Basic and acidic residues" evidence="4">
    <location>
        <begin position="220"/>
        <end position="229"/>
    </location>
</feature>
<feature type="domain" description="Ribosomal protein L9" evidence="5">
    <location>
        <begin position="43"/>
        <end position="86"/>
    </location>
</feature>
<dbReference type="InterPro" id="IPR036935">
    <property type="entry name" value="Ribosomal_bL9_N_sf"/>
</dbReference>
<keyword evidence="2" id="KW-0689">Ribosomal protein</keyword>
<keyword evidence="7" id="KW-1185">Reference proteome</keyword>
<organism evidence="6 7">
    <name type="scientific">Microthyrium microscopicum</name>
    <dbReference type="NCBI Taxonomy" id="703497"/>
    <lineage>
        <taxon>Eukaryota</taxon>
        <taxon>Fungi</taxon>
        <taxon>Dikarya</taxon>
        <taxon>Ascomycota</taxon>
        <taxon>Pezizomycotina</taxon>
        <taxon>Dothideomycetes</taxon>
        <taxon>Dothideomycetes incertae sedis</taxon>
        <taxon>Microthyriales</taxon>
        <taxon>Microthyriaceae</taxon>
        <taxon>Microthyrium</taxon>
    </lineage>
</organism>
<comment type="similarity">
    <text evidence="1">Belongs to the bacterial ribosomal protein bL9 family.</text>
</comment>
<evidence type="ECO:0000256" key="4">
    <source>
        <dbReference type="SAM" id="MobiDB-lite"/>
    </source>
</evidence>
<keyword evidence="3" id="KW-0687">Ribonucleoprotein</keyword>
<feature type="compositionally biased region" description="Polar residues" evidence="4">
    <location>
        <begin position="306"/>
        <end position="318"/>
    </location>
</feature>
<dbReference type="InterPro" id="IPR000244">
    <property type="entry name" value="Ribosomal_bL9"/>
</dbReference>
<dbReference type="SUPFAM" id="SSF55658">
    <property type="entry name" value="L9 N-domain-like"/>
    <property type="match status" value="1"/>
</dbReference>
<feature type="compositionally biased region" description="Acidic residues" evidence="4">
    <location>
        <begin position="512"/>
        <end position="521"/>
    </location>
</feature>
<dbReference type="GO" id="GO:0003735">
    <property type="term" value="F:structural constituent of ribosome"/>
    <property type="evidence" value="ECO:0007669"/>
    <property type="project" value="InterPro"/>
</dbReference>
<evidence type="ECO:0000313" key="7">
    <source>
        <dbReference type="Proteomes" id="UP000799302"/>
    </source>
</evidence>